<evidence type="ECO:0000313" key="2">
    <source>
        <dbReference type="Proteomes" id="UP001589855"/>
    </source>
</evidence>
<name>A0ABV6K0W8_9LACO</name>
<comment type="caution">
    <text evidence="1">The sequence shown here is derived from an EMBL/GenBank/DDBJ whole genome shotgun (WGS) entry which is preliminary data.</text>
</comment>
<dbReference type="RefSeq" id="WP_137645861.1">
    <property type="nucleotide sequence ID" value="NZ_BAABRM010000026.1"/>
</dbReference>
<keyword evidence="2" id="KW-1185">Reference proteome</keyword>
<gene>
    <name evidence="1" type="ORF">ACFFGS_02875</name>
</gene>
<dbReference type="Proteomes" id="UP001589855">
    <property type="component" value="Unassembled WGS sequence"/>
</dbReference>
<reference evidence="1 2" key="1">
    <citation type="submission" date="2024-09" db="EMBL/GenBank/DDBJ databases">
        <authorList>
            <person name="Sun Q."/>
            <person name="Mori K."/>
        </authorList>
    </citation>
    <scope>NUCLEOTIDE SEQUENCE [LARGE SCALE GENOMIC DNA]</scope>
    <source>
        <strain evidence="1 2">TBRC 4575</strain>
    </source>
</reference>
<dbReference type="EMBL" id="JBHLUK010000014">
    <property type="protein sequence ID" value="MFC0423096.1"/>
    <property type="molecule type" value="Genomic_DNA"/>
</dbReference>
<evidence type="ECO:0000313" key="1">
    <source>
        <dbReference type="EMBL" id="MFC0423096.1"/>
    </source>
</evidence>
<accession>A0ABV6K0W8</accession>
<organism evidence="1 2">
    <name type="scientific">Lactiplantibacillus plajomi</name>
    <dbReference type="NCBI Taxonomy" id="1457217"/>
    <lineage>
        <taxon>Bacteria</taxon>
        <taxon>Bacillati</taxon>
        <taxon>Bacillota</taxon>
        <taxon>Bacilli</taxon>
        <taxon>Lactobacillales</taxon>
        <taxon>Lactobacillaceae</taxon>
        <taxon>Lactiplantibacillus</taxon>
    </lineage>
</organism>
<proteinExistence type="predicted"/>
<sequence>MAILYYWDEKKELNHSEFYQDELPTPMPSNATSVAPRNGLYEPITWNGETWVGTDKEVWLAAHPVSKPEPSAQDKANAALALQIAQNKAAQDKFNAQTMLALAQNGGTN</sequence>
<protein>
    <submittedName>
        <fullName evidence="1">Uncharacterized protein</fullName>
    </submittedName>
</protein>